<evidence type="ECO:0000256" key="2">
    <source>
        <dbReference type="ARBA" id="ARBA00012423"/>
    </source>
</evidence>
<dbReference type="FunCoup" id="A0A2P6MZK4">
    <property type="interactions" value="258"/>
</dbReference>
<feature type="chain" id="PRO_5015200422" description="Palmitoyl-protein thioesterase 1" evidence="9">
    <location>
        <begin position="19"/>
        <end position="318"/>
    </location>
</feature>
<evidence type="ECO:0000256" key="1">
    <source>
        <dbReference type="ARBA" id="ARBA00010758"/>
    </source>
</evidence>
<evidence type="ECO:0000256" key="7">
    <source>
        <dbReference type="ARBA" id="ARBA00023180"/>
    </source>
</evidence>
<dbReference type="EC" id="3.1.2.22" evidence="2"/>
<name>A0A2P6MZK4_9EUKA</name>
<dbReference type="InParanoid" id="A0A2P6MZK4"/>
<dbReference type="GO" id="GO:0006898">
    <property type="term" value="P:receptor-mediated endocytosis"/>
    <property type="evidence" value="ECO:0007669"/>
    <property type="project" value="TreeGrafter"/>
</dbReference>
<dbReference type="InterPro" id="IPR002472">
    <property type="entry name" value="Palm_thioest"/>
</dbReference>
<dbReference type="AlphaFoldDB" id="A0A2P6MZK4"/>
<feature type="signal peptide" evidence="9">
    <location>
        <begin position="1"/>
        <end position="18"/>
    </location>
</feature>
<keyword evidence="7" id="KW-0325">Glycoprotein</keyword>
<dbReference type="PANTHER" id="PTHR11247:SF8">
    <property type="entry name" value="PALMITOYL-PROTEIN THIOESTERASE 1"/>
    <property type="match status" value="1"/>
</dbReference>
<evidence type="ECO:0000256" key="9">
    <source>
        <dbReference type="SAM" id="SignalP"/>
    </source>
</evidence>
<gene>
    <name evidence="10" type="ORF">PROFUN_12971</name>
</gene>
<dbReference type="EMBL" id="MDYQ01000280">
    <property type="protein sequence ID" value="PRP77116.1"/>
    <property type="molecule type" value="Genomic_DNA"/>
</dbReference>
<keyword evidence="4 9" id="KW-0732">Signal</keyword>
<dbReference type="PRINTS" id="PR00414">
    <property type="entry name" value="PPTHIESTRASE"/>
</dbReference>
<evidence type="ECO:0000256" key="6">
    <source>
        <dbReference type="ARBA" id="ARBA00023157"/>
    </source>
</evidence>
<evidence type="ECO:0000256" key="8">
    <source>
        <dbReference type="ARBA" id="ARBA00031934"/>
    </source>
</evidence>
<accession>A0A2P6MZK4</accession>
<dbReference type="GO" id="GO:0005764">
    <property type="term" value="C:lysosome"/>
    <property type="evidence" value="ECO:0007669"/>
    <property type="project" value="TreeGrafter"/>
</dbReference>
<comment type="caution">
    <text evidence="10">The sequence shown here is derived from an EMBL/GenBank/DDBJ whole genome shotgun (WGS) entry which is preliminary data.</text>
</comment>
<dbReference type="Proteomes" id="UP000241769">
    <property type="component" value="Unassembled WGS sequence"/>
</dbReference>
<dbReference type="FunFam" id="3.40.50.1820:FF:000107">
    <property type="entry name" value="Palmitoyl-protein thioesterase 1"/>
    <property type="match status" value="1"/>
</dbReference>
<keyword evidence="6" id="KW-1015">Disulfide bond</keyword>
<evidence type="ECO:0000313" key="10">
    <source>
        <dbReference type="EMBL" id="PRP77116.1"/>
    </source>
</evidence>
<sequence>MRRTSVLVCLLWLLAADAFPIRHGGIVTGPIRKTPVPIVIWHGMGDTCCYSFSMGRIKALIEQAVPGVYVHSLMIGESIESDEYNGFFMNVNDQVALAASKIAADPKLKDGFNAIGFSQGSQFLRAYVERYNSPPVRNLISIGGQHQGVYGFPHCPGTNYKICEWVRNLLDYGAYVGFVQRDLVQAEYWHDPLDEETYKKDCIFLPDINNEGQQKNQTYKENLSSLDNFVMVTFLQDTMVQPIESERFEFYAPGQDKTIVPLKESPIYKEDWIGLKTLDEANKLKFLEVEGDHLKFTEPWFLANIVGPYLNATAARIL</sequence>
<protein>
    <recommendedName>
        <fullName evidence="3">Palmitoyl-protein thioesterase 1</fullName>
        <ecNumber evidence="2">3.1.2.22</ecNumber>
    </recommendedName>
    <alternativeName>
        <fullName evidence="8">Palmitoyl-protein hydrolase 1</fullName>
    </alternativeName>
</protein>
<dbReference type="GO" id="GO:0008474">
    <property type="term" value="F:palmitoyl-(protein) hydrolase activity"/>
    <property type="evidence" value="ECO:0007669"/>
    <property type="project" value="UniProtKB-EC"/>
</dbReference>
<comment type="similarity">
    <text evidence="1">Belongs to the palmitoyl-protein thioesterase family.</text>
</comment>
<dbReference type="Gene3D" id="3.40.50.1820">
    <property type="entry name" value="alpha/beta hydrolase"/>
    <property type="match status" value="1"/>
</dbReference>
<dbReference type="InterPro" id="IPR029058">
    <property type="entry name" value="AB_hydrolase_fold"/>
</dbReference>
<evidence type="ECO:0000256" key="5">
    <source>
        <dbReference type="ARBA" id="ARBA00022801"/>
    </source>
</evidence>
<keyword evidence="5" id="KW-0378">Hydrolase</keyword>
<dbReference type="PANTHER" id="PTHR11247">
    <property type="entry name" value="PALMITOYL-PROTEIN THIOESTERASE/DOLICHYLDIPHOSPHATASE 1"/>
    <property type="match status" value="1"/>
</dbReference>
<dbReference type="OrthoDB" id="10263094at2759"/>
<organism evidence="10 11">
    <name type="scientific">Planoprotostelium fungivorum</name>
    <dbReference type="NCBI Taxonomy" id="1890364"/>
    <lineage>
        <taxon>Eukaryota</taxon>
        <taxon>Amoebozoa</taxon>
        <taxon>Evosea</taxon>
        <taxon>Variosea</taxon>
        <taxon>Cavosteliida</taxon>
        <taxon>Cavosteliaceae</taxon>
        <taxon>Planoprotostelium</taxon>
    </lineage>
</organism>
<evidence type="ECO:0000313" key="11">
    <source>
        <dbReference type="Proteomes" id="UP000241769"/>
    </source>
</evidence>
<proteinExistence type="inferred from homology"/>
<keyword evidence="11" id="KW-1185">Reference proteome</keyword>
<evidence type="ECO:0000256" key="4">
    <source>
        <dbReference type="ARBA" id="ARBA00022729"/>
    </source>
</evidence>
<dbReference type="STRING" id="1890364.A0A2P6MZK4"/>
<reference evidence="10 11" key="1">
    <citation type="journal article" date="2018" name="Genome Biol. Evol.">
        <title>Multiple Roots of Fruiting Body Formation in Amoebozoa.</title>
        <authorList>
            <person name="Hillmann F."/>
            <person name="Forbes G."/>
            <person name="Novohradska S."/>
            <person name="Ferling I."/>
            <person name="Riege K."/>
            <person name="Groth M."/>
            <person name="Westermann M."/>
            <person name="Marz M."/>
            <person name="Spaller T."/>
            <person name="Winckler T."/>
            <person name="Schaap P."/>
            <person name="Glockner G."/>
        </authorList>
    </citation>
    <scope>NUCLEOTIDE SEQUENCE [LARGE SCALE GENOMIC DNA]</scope>
    <source>
        <strain evidence="10 11">Jena</strain>
    </source>
</reference>
<dbReference type="SUPFAM" id="SSF53474">
    <property type="entry name" value="alpha/beta-Hydrolases"/>
    <property type="match status" value="1"/>
</dbReference>
<dbReference type="Pfam" id="PF02089">
    <property type="entry name" value="Palm_thioest"/>
    <property type="match status" value="1"/>
</dbReference>
<evidence type="ECO:0000256" key="3">
    <source>
        <dbReference type="ARBA" id="ARBA00014212"/>
    </source>
</evidence>